<evidence type="ECO:0000313" key="2">
    <source>
        <dbReference type="Proteomes" id="UP001456344"/>
    </source>
</evidence>
<gene>
    <name evidence="1" type="ORF">LCL61_20450</name>
</gene>
<reference evidence="1" key="1">
    <citation type="submission" date="2023-10" db="EMBL/GenBank/DDBJ databases">
        <title>Whole genome sequencing of actinobacterial strain Amycolatopsis sp. (BCA-696) identifies the underlying plant growth-promoting genes.</title>
        <authorList>
            <person name="Gandham P."/>
            <person name="Vadla N."/>
            <person name="Saji A."/>
            <person name="Srinivas V."/>
            <person name="Ruperao P."/>
            <person name="Selvanayagam S."/>
            <person name="Saxena R.K."/>
            <person name="Rathore A."/>
            <person name="Gopalakrishnan S."/>
            <person name="Thakur V."/>
        </authorList>
    </citation>
    <scope>NUCLEOTIDE SEQUENCE</scope>
    <source>
        <strain evidence="1">BCA-696</strain>
    </source>
</reference>
<sequence>MHPVRPLVAVKAKIGELNALSSLRSPQDTQVRVMVELLDSVAPTGGRILPVLVRAAVRAASYGRPLWIDTTWLAADSPLAQQPGGVFEFLDHAIEFAAQAELGLFAPDFAYLIPVVSLDASEYELRRVRLLLEHQDRDIVIRLPHSGRPLHEVLGRIDSIMRSTGTQPGSIHTILDAGFVETVRPGQATAATETASALSDLLGPATTTLLAGSIPAQRTTYVTTERDRPEVTFWNEADHASANGVNYGDYGVTHPLPPRSDGNPRTPNPYLYYTVPGKSVLLRRKVEEGDDPAERFTDLVEELVERSDFAGPGYSWGDDELTRCRRTGGRTAGSVSRWVAMATSHHIEHVARRSAADL</sequence>
<proteinExistence type="predicted"/>
<dbReference type="EMBL" id="CP150484">
    <property type="protein sequence ID" value="WYW17923.1"/>
    <property type="molecule type" value="Genomic_DNA"/>
</dbReference>
<evidence type="ECO:0000313" key="1">
    <source>
        <dbReference type="EMBL" id="WYW17923.1"/>
    </source>
</evidence>
<dbReference type="Proteomes" id="UP001456344">
    <property type="component" value="Chromosome"/>
</dbReference>
<keyword evidence="2" id="KW-1185">Reference proteome</keyword>
<organism evidence="1 2">
    <name type="scientific">Amycolatopsis coloradensis</name>
    <dbReference type="NCBI Taxonomy" id="76021"/>
    <lineage>
        <taxon>Bacteria</taxon>
        <taxon>Bacillati</taxon>
        <taxon>Actinomycetota</taxon>
        <taxon>Actinomycetes</taxon>
        <taxon>Pseudonocardiales</taxon>
        <taxon>Pseudonocardiaceae</taxon>
        <taxon>Amycolatopsis</taxon>
    </lineage>
</organism>
<protein>
    <submittedName>
        <fullName evidence="1">Uncharacterized protein</fullName>
    </submittedName>
</protein>
<accession>A0ACD5BEU7</accession>
<name>A0ACD5BEU7_9PSEU</name>